<feature type="domain" description="ImpA C-terminal" evidence="1">
    <location>
        <begin position="87"/>
        <end position="230"/>
    </location>
</feature>
<reference evidence="2 3" key="1">
    <citation type="submission" date="2019-10" db="EMBL/GenBank/DDBJ databases">
        <authorList>
            <person name="Karimi E."/>
        </authorList>
    </citation>
    <scope>NUCLEOTIDE SEQUENCE [LARGE SCALE GENOMIC DNA]</scope>
    <source>
        <strain evidence="2">Pantoea sp. 111</strain>
    </source>
</reference>
<gene>
    <name evidence="2" type="ORF">PANT111_160120</name>
</gene>
<organism evidence="2 3">
    <name type="scientific">Pantoea brenneri</name>
    <dbReference type="NCBI Taxonomy" id="472694"/>
    <lineage>
        <taxon>Bacteria</taxon>
        <taxon>Pseudomonadati</taxon>
        <taxon>Pseudomonadota</taxon>
        <taxon>Gammaproteobacteria</taxon>
        <taxon>Enterobacterales</taxon>
        <taxon>Erwiniaceae</taxon>
        <taxon>Pantoea</taxon>
    </lineage>
</organism>
<evidence type="ECO:0000259" key="1">
    <source>
        <dbReference type="Pfam" id="PF12486"/>
    </source>
</evidence>
<dbReference type="AlphaFoldDB" id="A0AAX3J440"/>
<comment type="caution">
    <text evidence="2">The sequence shown here is derived from an EMBL/GenBank/DDBJ whole genome shotgun (WGS) entry which is preliminary data.</text>
</comment>
<protein>
    <recommendedName>
        <fullName evidence="1">ImpA C-terminal domain-containing protein</fullName>
    </recommendedName>
</protein>
<evidence type="ECO:0000313" key="3">
    <source>
        <dbReference type="Proteomes" id="UP000433737"/>
    </source>
</evidence>
<dbReference type="InterPro" id="IPR021069">
    <property type="entry name" value="ImpA_C"/>
</dbReference>
<evidence type="ECO:0000313" key="2">
    <source>
        <dbReference type="EMBL" id="VXB57624.1"/>
    </source>
</evidence>
<proteinExistence type="predicted"/>
<dbReference type="Proteomes" id="UP000433737">
    <property type="component" value="Unassembled WGS sequence"/>
</dbReference>
<accession>A0AAX3J440</accession>
<dbReference type="EMBL" id="CABWMH010000008">
    <property type="protein sequence ID" value="VXB57624.1"/>
    <property type="molecule type" value="Genomic_DNA"/>
</dbReference>
<sequence>MSLFSLNRRTDESMTAKNQFLKRLQARHSPPIFSSKHQADIAAFRQQMALLLDNMNAWLPLPATLTPEQRQTLHQQALSPQAFIGATQQQIERLDRLPPDWRIHYSRQLVEQAEALWPEQAKPLAQQWLRQLNAASIPAENLNGWHQGMTTLQNLSDRLNGLDQQKGKYMTVSELKSVVFSAMQSFNQSLPAEEQLRALSENAAGEPLPAAASSQLEMHLKQLTAGYAELKRKASK</sequence>
<dbReference type="Pfam" id="PF12486">
    <property type="entry name" value="VasL"/>
    <property type="match status" value="1"/>
</dbReference>
<name>A0AAX3J440_9GAMM</name>